<dbReference type="Proteomes" id="UP000053240">
    <property type="component" value="Unassembled WGS sequence"/>
</dbReference>
<sequence length="203" mass="22812">MEDENVAWCSDPTVRKRDKDSEMMEKIYVSKVMSQKLYIFVVGAIVISAAALQAAAQPVSRSLVHNAHPTADASISKDRALRYVTLKAGKNVASTPQRGFFGTIFNLILEQINDTKSAYNQISGLVNDQFADNDDKSKPNANNGTAEAGKITRAEFLKILDRNFKGLARLRNLEWREARKDSWANLVEYKNEIFSGKKARNRR</sequence>
<keyword evidence="1" id="KW-1133">Transmembrane helix</keyword>
<evidence type="ECO:0000313" key="2">
    <source>
        <dbReference type="EMBL" id="KPJ16725.1"/>
    </source>
</evidence>
<protein>
    <submittedName>
        <fullName evidence="2">Uncharacterized protein</fullName>
    </submittedName>
</protein>
<keyword evidence="1" id="KW-0812">Transmembrane</keyword>
<keyword evidence="1" id="KW-0472">Membrane</keyword>
<accession>A0A194RHC5</accession>
<name>A0A194RHC5_PAPMA</name>
<evidence type="ECO:0000256" key="1">
    <source>
        <dbReference type="SAM" id="Phobius"/>
    </source>
</evidence>
<dbReference type="InParanoid" id="A0A194RHC5"/>
<organism evidence="2 3">
    <name type="scientific">Papilio machaon</name>
    <name type="common">Old World swallowtail butterfly</name>
    <dbReference type="NCBI Taxonomy" id="76193"/>
    <lineage>
        <taxon>Eukaryota</taxon>
        <taxon>Metazoa</taxon>
        <taxon>Ecdysozoa</taxon>
        <taxon>Arthropoda</taxon>
        <taxon>Hexapoda</taxon>
        <taxon>Insecta</taxon>
        <taxon>Pterygota</taxon>
        <taxon>Neoptera</taxon>
        <taxon>Endopterygota</taxon>
        <taxon>Lepidoptera</taxon>
        <taxon>Glossata</taxon>
        <taxon>Ditrysia</taxon>
        <taxon>Papilionoidea</taxon>
        <taxon>Papilionidae</taxon>
        <taxon>Papilioninae</taxon>
        <taxon>Papilio</taxon>
    </lineage>
</organism>
<proteinExistence type="predicted"/>
<reference evidence="2 3" key="1">
    <citation type="journal article" date="2015" name="Nat. Commun.">
        <title>Outbred genome sequencing and CRISPR/Cas9 gene editing in butterflies.</title>
        <authorList>
            <person name="Li X."/>
            <person name="Fan D."/>
            <person name="Zhang W."/>
            <person name="Liu G."/>
            <person name="Zhang L."/>
            <person name="Zhao L."/>
            <person name="Fang X."/>
            <person name="Chen L."/>
            <person name="Dong Y."/>
            <person name="Chen Y."/>
            <person name="Ding Y."/>
            <person name="Zhao R."/>
            <person name="Feng M."/>
            <person name="Zhu Y."/>
            <person name="Feng Y."/>
            <person name="Jiang X."/>
            <person name="Zhu D."/>
            <person name="Xiang H."/>
            <person name="Feng X."/>
            <person name="Li S."/>
            <person name="Wang J."/>
            <person name="Zhang G."/>
            <person name="Kronforst M.R."/>
            <person name="Wang W."/>
        </authorList>
    </citation>
    <scope>NUCLEOTIDE SEQUENCE [LARGE SCALE GENOMIC DNA]</scope>
    <source>
        <strain evidence="2">Ya'a_city_454_Pm</strain>
        <tissue evidence="2">Whole body</tissue>
    </source>
</reference>
<dbReference type="EMBL" id="KQ460207">
    <property type="protein sequence ID" value="KPJ16725.1"/>
    <property type="molecule type" value="Genomic_DNA"/>
</dbReference>
<evidence type="ECO:0000313" key="3">
    <source>
        <dbReference type="Proteomes" id="UP000053240"/>
    </source>
</evidence>
<gene>
    <name evidence="2" type="ORF">RR48_10324</name>
</gene>
<feature type="transmembrane region" description="Helical" evidence="1">
    <location>
        <begin position="37"/>
        <end position="56"/>
    </location>
</feature>
<keyword evidence="3" id="KW-1185">Reference proteome</keyword>
<dbReference type="AlphaFoldDB" id="A0A194RHC5"/>